<dbReference type="Proteomes" id="UP000253426">
    <property type="component" value="Unassembled WGS sequence"/>
</dbReference>
<dbReference type="InterPro" id="IPR010131">
    <property type="entry name" value="MdtP/NodT-like"/>
</dbReference>
<keyword evidence="2 3" id="KW-0449">Lipoprotein</keyword>
<dbReference type="OrthoDB" id="9783100at2"/>
<accession>A0A366H9D3</accession>
<keyword evidence="2" id="KW-1134">Transmembrane beta strand</keyword>
<protein>
    <submittedName>
        <fullName evidence="3">NodT family efflux transporter outer membrane factor (OMF) lipoprotein</fullName>
    </submittedName>
</protein>
<dbReference type="Pfam" id="PF02321">
    <property type="entry name" value="OEP"/>
    <property type="match status" value="2"/>
</dbReference>
<evidence type="ECO:0000313" key="3">
    <source>
        <dbReference type="EMBL" id="RBP37695.1"/>
    </source>
</evidence>
<evidence type="ECO:0000256" key="2">
    <source>
        <dbReference type="RuleBase" id="RU362097"/>
    </source>
</evidence>
<sequence length="481" mass="52168">MLRQRSSRISLTRIAQLCCVGAFTWVVPGCAVRDTWGKARKEGDLTAHEQSVPEKWSRGPKIPSKAATGWLADFGNGELTRLVDEAIAKNPDLKATAARVTQARAQVRIAGADLWPQAATDFNARRNQSASGQRFVGVGQRSNRFELGLDVSWEVDFWGRIKDQRGAAVADAEAAAEDLHAAKLSLAANVVKGAVTLVESKEQVRLAEDNVNSRRTHLQIVERQLERGLDSDRAALDVSLSRADLARAEESLALRKRASDEARRVLEVLLGAYPGGKETGLSALPTVKLKVPAGIPSEVLLRRPDIRAAERRLEASLREESAAKKAFLPSFNLTGGTGLSTEDLSFLIDQGSVVWTVAGNVAQQIFQGGRIKANVDLARARYEEALALYASTATTAFKEVESALSAEAYLLEQEAALERASTEAARSVQLATGQYERGLVDILTLLDAQQRAFDARSALAVIKAQRLRNRADLHLALGGDF</sequence>
<dbReference type="AlphaFoldDB" id="A0A366H9D3"/>
<dbReference type="SUPFAM" id="SSF56954">
    <property type="entry name" value="Outer membrane efflux proteins (OEP)"/>
    <property type="match status" value="1"/>
</dbReference>
<comment type="similarity">
    <text evidence="1 2">Belongs to the outer membrane factor (OMF) (TC 1.B.17) family.</text>
</comment>
<dbReference type="GO" id="GO:0005886">
    <property type="term" value="C:plasma membrane"/>
    <property type="evidence" value="ECO:0007669"/>
    <property type="project" value="UniProtKB-SubCell"/>
</dbReference>
<dbReference type="EMBL" id="QNRR01000013">
    <property type="protein sequence ID" value="RBP37695.1"/>
    <property type="molecule type" value="Genomic_DNA"/>
</dbReference>
<keyword evidence="2" id="KW-0472">Membrane</keyword>
<dbReference type="InterPro" id="IPR003423">
    <property type="entry name" value="OMP_efflux"/>
</dbReference>
<dbReference type="NCBIfam" id="TIGR01845">
    <property type="entry name" value="outer_NodT"/>
    <property type="match status" value="1"/>
</dbReference>
<comment type="subcellular location">
    <subcellularLocation>
        <location evidence="2">Cell membrane</location>
        <topology evidence="2">Lipid-anchor</topology>
    </subcellularLocation>
</comment>
<dbReference type="Gene3D" id="1.20.1600.10">
    <property type="entry name" value="Outer membrane efflux proteins (OEP)"/>
    <property type="match status" value="1"/>
</dbReference>
<dbReference type="RefSeq" id="WP_113961394.1">
    <property type="nucleotide sequence ID" value="NZ_QNRR01000013.1"/>
</dbReference>
<dbReference type="GO" id="GO:0015562">
    <property type="term" value="F:efflux transmembrane transporter activity"/>
    <property type="evidence" value="ECO:0007669"/>
    <property type="project" value="InterPro"/>
</dbReference>
<keyword evidence="4" id="KW-1185">Reference proteome</keyword>
<evidence type="ECO:0000313" key="4">
    <source>
        <dbReference type="Proteomes" id="UP000253426"/>
    </source>
</evidence>
<name>A0A366H9D3_9BACT</name>
<reference evidence="3 4" key="1">
    <citation type="submission" date="2018-06" db="EMBL/GenBank/DDBJ databases">
        <title>Genomic Encyclopedia of Type Strains, Phase IV (KMG-IV): sequencing the most valuable type-strain genomes for metagenomic binning, comparative biology and taxonomic classification.</title>
        <authorList>
            <person name="Goeker M."/>
        </authorList>
    </citation>
    <scope>NUCLEOTIDE SEQUENCE [LARGE SCALE GENOMIC DNA]</scope>
    <source>
        <strain evidence="3 4">DSM 25532</strain>
    </source>
</reference>
<keyword evidence="2" id="KW-0564">Palmitate</keyword>
<gene>
    <name evidence="3" type="ORF">DES53_11377</name>
</gene>
<proteinExistence type="inferred from homology"/>
<dbReference type="PANTHER" id="PTHR30203">
    <property type="entry name" value="OUTER MEMBRANE CATION EFFLUX PROTEIN"/>
    <property type="match status" value="1"/>
</dbReference>
<organism evidence="3 4">
    <name type="scientific">Roseimicrobium gellanilyticum</name>
    <dbReference type="NCBI Taxonomy" id="748857"/>
    <lineage>
        <taxon>Bacteria</taxon>
        <taxon>Pseudomonadati</taxon>
        <taxon>Verrucomicrobiota</taxon>
        <taxon>Verrucomicrobiia</taxon>
        <taxon>Verrucomicrobiales</taxon>
        <taxon>Verrucomicrobiaceae</taxon>
        <taxon>Roseimicrobium</taxon>
    </lineage>
</organism>
<dbReference type="PANTHER" id="PTHR30203:SF33">
    <property type="entry name" value="BLR4455 PROTEIN"/>
    <property type="match status" value="1"/>
</dbReference>
<evidence type="ECO:0000256" key="1">
    <source>
        <dbReference type="ARBA" id="ARBA00007613"/>
    </source>
</evidence>
<comment type="caution">
    <text evidence="3">The sequence shown here is derived from an EMBL/GenBank/DDBJ whole genome shotgun (WGS) entry which is preliminary data.</text>
</comment>
<dbReference type="Gene3D" id="2.20.200.10">
    <property type="entry name" value="Outer membrane efflux proteins (OEP)"/>
    <property type="match status" value="1"/>
</dbReference>
<keyword evidence="2" id="KW-0812">Transmembrane</keyword>